<sequence length="169" mass="18527">MNFPVRRGSGDTMWRRHGWGTMDPWHDFESMWDQMGRFLEQAATPTMAAHGWTPMAEEEETDDAYMIKAEMPGIPRENIAVELDGNDLCITGELDEKSEGKMLTHRKGKFSYRTTLSGGVDSDKIEASLDSGVLTVRIPKSGEAKPRRIAIGGGGDEPPASPSSPSSPS</sequence>
<dbReference type="SUPFAM" id="SSF49764">
    <property type="entry name" value="HSP20-like chaperones"/>
    <property type="match status" value="1"/>
</dbReference>
<dbReference type="PROSITE" id="PS01031">
    <property type="entry name" value="SHSP"/>
    <property type="match status" value="1"/>
</dbReference>
<dbReference type="EMBL" id="WTFF01000010">
    <property type="protein sequence ID" value="MBW5480940.1"/>
    <property type="molecule type" value="Genomic_DNA"/>
</dbReference>
<name>A0ABS6YZP2_9ACTN</name>
<dbReference type="InterPro" id="IPR008978">
    <property type="entry name" value="HSP20-like_chaperone"/>
</dbReference>
<feature type="region of interest" description="Disordered" evidence="3">
    <location>
        <begin position="140"/>
        <end position="169"/>
    </location>
</feature>
<dbReference type="PANTHER" id="PTHR11527">
    <property type="entry name" value="HEAT-SHOCK PROTEIN 20 FAMILY MEMBER"/>
    <property type="match status" value="1"/>
</dbReference>
<feature type="domain" description="SHSP" evidence="4">
    <location>
        <begin position="46"/>
        <end position="154"/>
    </location>
</feature>
<dbReference type="InterPro" id="IPR031107">
    <property type="entry name" value="Small_HSP"/>
</dbReference>
<reference evidence="5 6" key="1">
    <citation type="submission" date="2019-12" db="EMBL/GenBank/DDBJ databases">
        <title>Genome sequence of Streptomyces bambusae.</title>
        <authorList>
            <person name="Bansal K."/>
            <person name="Choksket S."/>
            <person name="Korpole S."/>
            <person name="Patil P.B."/>
        </authorList>
    </citation>
    <scope>NUCLEOTIDE SEQUENCE [LARGE SCALE GENOMIC DNA]</scope>
    <source>
        <strain evidence="5 6">SK60</strain>
    </source>
</reference>
<comment type="caution">
    <text evidence="5">The sequence shown here is derived from an EMBL/GenBank/DDBJ whole genome shotgun (WGS) entry which is preliminary data.</text>
</comment>
<proteinExistence type="inferred from homology"/>
<evidence type="ECO:0000313" key="5">
    <source>
        <dbReference type="EMBL" id="MBW5480940.1"/>
    </source>
</evidence>
<dbReference type="RefSeq" id="WP_219664801.1">
    <property type="nucleotide sequence ID" value="NZ_WTFF01000010.1"/>
</dbReference>
<organism evidence="5 6">
    <name type="scientific">Streptomyces bambusae</name>
    <dbReference type="NCBI Taxonomy" id="1550616"/>
    <lineage>
        <taxon>Bacteria</taxon>
        <taxon>Bacillati</taxon>
        <taxon>Actinomycetota</taxon>
        <taxon>Actinomycetes</taxon>
        <taxon>Kitasatosporales</taxon>
        <taxon>Streptomycetaceae</taxon>
        <taxon>Streptomyces</taxon>
    </lineage>
</organism>
<evidence type="ECO:0000259" key="4">
    <source>
        <dbReference type="PROSITE" id="PS01031"/>
    </source>
</evidence>
<accession>A0ABS6YZP2</accession>
<dbReference type="Pfam" id="PF00011">
    <property type="entry name" value="HSP20"/>
    <property type="match status" value="1"/>
</dbReference>
<dbReference type="InterPro" id="IPR002068">
    <property type="entry name" value="A-crystallin/Hsp20_dom"/>
</dbReference>
<protein>
    <submittedName>
        <fullName evidence="5">Hsp20 family protein</fullName>
    </submittedName>
</protein>
<feature type="compositionally biased region" description="Pro residues" evidence="3">
    <location>
        <begin position="159"/>
        <end position="169"/>
    </location>
</feature>
<dbReference type="Proteomes" id="UP000812013">
    <property type="component" value="Unassembled WGS sequence"/>
</dbReference>
<dbReference type="CDD" id="cd06464">
    <property type="entry name" value="ACD_sHsps-like"/>
    <property type="match status" value="1"/>
</dbReference>
<evidence type="ECO:0000256" key="2">
    <source>
        <dbReference type="RuleBase" id="RU003616"/>
    </source>
</evidence>
<gene>
    <name evidence="5" type="ORF">GPJ59_03295</name>
</gene>
<dbReference type="Gene3D" id="2.60.40.790">
    <property type="match status" value="1"/>
</dbReference>
<keyword evidence="6" id="KW-1185">Reference proteome</keyword>
<comment type="similarity">
    <text evidence="1 2">Belongs to the small heat shock protein (HSP20) family.</text>
</comment>
<evidence type="ECO:0000256" key="1">
    <source>
        <dbReference type="PROSITE-ProRule" id="PRU00285"/>
    </source>
</evidence>
<evidence type="ECO:0000313" key="6">
    <source>
        <dbReference type="Proteomes" id="UP000812013"/>
    </source>
</evidence>
<evidence type="ECO:0000256" key="3">
    <source>
        <dbReference type="SAM" id="MobiDB-lite"/>
    </source>
</evidence>